<dbReference type="Proteomes" id="UP001412067">
    <property type="component" value="Unassembled WGS sequence"/>
</dbReference>
<dbReference type="EMBL" id="JBBWWR010000020">
    <property type="protein sequence ID" value="KAK8939907.1"/>
    <property type="molecule type" value="Genomic_DNA"/>
</dbReference>
<evidence type="ECO:0000313" key="1">
    <source>
        <dbReference type="EMBL" id="KAK8939907.1"/>
    </source>
</evidence>
<sequence>MLPAAPAKLCQRPFHCSLVALHGTWSQPYLAHTQVSITSSSPKVETDALLSSTSHFLFPTLHPRSSLKNDHILPSYSSNYVSPTSDDYFSRTFLSSPRPLSFDDPRCSRSHTGGPATRHDMPLNHVDEEAEPLRRIKNVSKEESTSIEAKWSGYNNGVNNATATKRAVTETKDPEQRLPGIINTSFV</sequence>
<proteinExistence type="predicted"/>
<protein>
    <submittedName>
        <fullName evidence="1">Uncharacterized protein</fullName>
    </submittedName>
</protein>
<organism evidence="1 2">
    <name type="scientific">Platanthera guangdongensis</name>
    <dbReference type="NCBI Taxonomy" id="2320717"/>
    <lineage>
        <taxon>Eukaryota</taxon>
        <taxon>Viridiplantae</taxon>
        <taxon>Streptophyta</taxon>
        <taxon>Embryophyta</taxon>
        <taxon>Tracheophyta</taxon>
        <taxon>Spermatophyta</taxon>
        <taxon>Magnoliopsida</taxon>
        <taxon>Liliopsida</taxon>
        <taxon>Asparagales</taxon>
        <taxon>Orchidaceae</taxon>
        <taxon>Orchidoideae</taxon>
        <taxon>Orchideae</taxon>
        <taxon>Orchidinae</taxon>
        <taxon>Platanthera</taxon>
    </lineage>
</organism>
<evidence type="ECO:0000313" key="2">
    <source>
        <dbReference type="Proteomes" id="UP001412067"/>
    </source>
</evidence>
<accession>A0ABR2LFZ6</accession>
<keyword evidence="2" id="KW-1185">Reference proteome</keyword>
<gene>
    <name evidence="1" type="ORF">KSP40_PGU003833</name>
</gene>
<reference evidence="1 2" key="1">
    <citation type="journal article" date="2022" name="Nat. Plants">
        <title>Genomes of leafy and leafless Platanthera orchids illuminate the evolution of mycoheterotrophy.</title>
        <authorList>
            <person name="Li M.H."/>
            <person name="Liu K.W."/>
            <person name="Li Z."/>
            <person name="Lu H.C."/>
            <person name="Ye Q.L."/>
            <person name="Zhang D."/>
            <person name="Wang J.Y."/>
            <person name="Li Y.F."/>
            <person name="Zhong Z.M."/>
            <person name="Liu X."/>
            <person name="Yu X."/>
            <person name="Liu D.K."/>
            <person name="Tu X.D."/>
            <person name="Liu B."/>
            <person name="Hao Y."/>
            <person name="Liao X.Y."/>
            <person name="Jiang Y.T."/>
            <person name="Sun W.H."/>
            <person name="Chen J."/>
            <person name="Chen Y.Q."/>
            <person name="Ai Y."/>
            <person name="Zhai J.W."/>
            <person name="Wu S.S."/>
            <person name="Zhou Z."/>
            <person name="Hsiao Y.Y."/>
            <person name="Wu W.L."/>
            <person name="Chen Y.Y."/>
            <person name="Lin Y.F."/>
            <person name="Hsu J.L."/>
            <person name="Li C.Y."/>
            <person name="Wang Z.W."/>
            <person name="Zhao X."/>
            <person name="Zhong W.Y."/>
            <person name="Ma X.K."/>
            <person name="Ma L."/>
            <person name="Huang J."/>
            <person name="Chen G.Z."/>
            <person name="Huang M.Z."/>
            <person name="Huang L."/>
            <person name="Peng D.H."/>
            <person name="Luo Y.B."/>
            <person name="Zou S.Q."/>
            <person name="Chen S.P."/>
            <person name="Lan S."/>
            <person name="Tsai W.C."/>
            <person name="Van de Peer Y."/>
            <person name="Liu Z.J."/>
        </authorList>
    </citation>
    <scope>NUCLEOTIDE SEQUENCE [LARGE SCALE GENOMIC DNA]</scope>
    <source>
        <strain evidence="1">Lor288</strain>
    </source>
</reference>
<name>A0ABR2LFZ6_9ASPA</name>
<comment type="caution">
    <text evidence="1">The sequence shown here is derived from an EMBL/GenBank/DDBJ whole genome shotgun (WGS) entry which is preliminary data.</text>
</comment>